<name>A8YCW7_MICA7</name>
<dbReference type="ESTHER" id="micae-a8ycw7">
    <property type="family name" value="Duf_1400"/>
</dbReference>
<keyword evidence="1" id="KW-0378">Hydrolase</keyword>
<evidence type="ECO:0000313" key="5">
    <source>
        <dbReference type="EMBL" id="CAO89294.1"/>
    </source>
</evidence>
<protein>
    <submittedName>
        <fullName evidence="5">Similar to tr|A0YJ62|A0YJ62_9CYAN Hypothetical protein</fullName>
    </submittedName>
</protein>
<dbReference type="Pfam" id="PF07176">
    <property type="entry name" value="DUF1400"/>
    <property type="match status" value="1"/>
</dbReference>
<gene>
    <name evidence="5" type="ORF">IPF_2765</name>
</gene>
<keyword evidence="3" id="KW-0443">Lipid metabolism</keyword>
<proteinExistence type="predicted"/>
<dbReference type="SUPFAM" id="SSF53474">
    <property type="entry name" value="alpha/beta-Hydrolases"/>
    <property type="match status" value="1"/>
</dbReference>
<dbReference type="Gene3D" id="3.40.50.1820">
    <property type="entry name" value="alpha/beta hydrolase"/>
    <property type="match status" value="1"/>
</dbReference>
<dbReference type="GO" id="GO:0016042">
    <property type="term" value="P:lipid catabolic process"/>
    <property type="evidence" value="ECO:0007669"/>
    <property type="project" value="UniProtKB-KW"/>
</dbReference>
<dbReference type="GO" id="GO:0003847">
    <property type="term" value="F:1-alkyl-2-acetylglycerophosphocholine esterase activity"/>
    <property type="evidence" value="ECO:0007669"/>
    <property type="project" value="TreeGrafter"/>
</dbReference>
<dbReference type="InterPro" id="IPR029058">
    <property type="entry name" value="AB_hydrolase_fold"/>
</dbReference>
<evidence type="ECO:0000259" key="4">
    <source>
        <dbReference type="Pfam" id="PF07176"/>
    </source>
</evidence>
<evidence type="ECO:0000256" key="3">
    <source>
        <dbReference type="ARBA" id="ARBA00023098"/>
    </source>
</evidence>
<keyword evidence="2" id="KW-0442">Lipid degradation</keyword>
<evidence type="ECO:0000256" key="1">
    <source>
        <dbReference type="ARBA" id="ARBA00022801"/>
    </source>
</evidence>
<feature type="domain" description="DUF1400" evidence="4">
    <location>
        <begin position="48"/>
        <end position="173"/>
    </location>
</feature>
<evidence type="ECO:0000256" key="2">
    <source>
        <dbReference type="ARBA" id="ARBA00022963"/>
    </source>
</evidence>
<reference evidence="5" key="1">
    <citation type="submission" date="2007-08" db="EMBL/GenBank/DDBJ databases">
        <authorList>
            <person name="Frangeul L."/>
        </authorList>
    </citation>
    <scope>NUCLEOTIDE SEQUENCE</scope>
    <source>
        <strain evidence="5">PCC 7806</strain>
    </source>
</reference>
<organism evidence="5">
    <name type="scientific">Microcystis aeruginosa (strain PCC 7806)</name>
    <dbReference type="NCBI Taxonomy" id="267872"/>
    <lineage>
        <taxon>Bacteria</taxon>
        <taxon>Bacillati</taxon>
        <taxon>Cyanobacteriota</taxon>
        <taxon>Cyanophyceae</taxon>
        <taxon>Oscillatoriophycideae</taxon>
        <taxon>Chroococcales</taxon>
        <taxon>Microcystaceae</taxon>
        <taxon>Microcystis</taxon>
    </lineage>
</organism>
<sequence>MRSYCYNPEGIGPQKEKEPKNLLQLAKISRSIALGCLGTILTSFPVLSAERITFILAPFSRTLEISSLEKFAKTGRIDANLRQYLGNTTAEQQKEFRQALTTSKEINPVLISRFFNTRMGEDILNLLGELITIQGGINGKFALRSALVKSAFEPEGVTILSLLRNLPTNMQIDVTKVQRLARAIDVVLKATTVFTEKVAQLSLEEAKKAGEINFTAMTDPRQPGPQQVEQMRLDLTDSRRQRKLYLIIVKPKGQLTQKTPVIVFSHGLASRPEDFVRHAEHFASYGYLVAMPQHPGSDTLQVQNLLAGLSRTVFYTNEFVDRPLDISFVIDELQRRNAGEFQGQLDLDNVGVGGHSFGGYTALAVGGATIDFENLQRDCQRRLAFLNVSLLLQCRALDLPREEYNFRDPRIKAIFAVNPFNWSIFGAKGLAKIEIPTFVAAGTYDPATPAIFEQVRSFPLLNTENKYLALIEGQAHVDFSVLDAGINEAIESIADLTLPAPYLIDSYAHSLSLAFFEVYIRKNPSYKPFLQAAYSQYLSQGQEFRCFLITRASSTALEQLIKDFVAQNVR</sequence>
<dbReference type="PANTHER" id="PTHR10272:SF13">
    <property type="entry name" value="POLY(ETHYLENE TEREPHTHALATE) HYDROLASE"/>
    <property type="match status" value="1"/>
</dbReference>
<dbReference type="InterPro" id="IPR017395">
    <property type="entry name" value="Chlorophyllase-like"/>
</dbReference>
<accession>A8YCW7</accession>
<dbReference type="AlphaFoldDB" id="A8YCW7"/>
<dbReference type="InterPro" id="IPR010802">
    <property type="entry name" value="DUF1400"/>
</dbReference>
<dbReference type="Pfam" id="PF07224">
    <property type="entry name" value="Chlorophyllase"/>
    <property type="match status" value="1"/>
</dbReference>
<dbReference type="PANTHER" id="PTHR10272">
    <property type="entry name" value="PLATELET-ACTIVATING FACTOR ACETYLHYDROLASE"/>
    <property type="match status" value="1"/>
</dbReference>
<dbReference type="EMBL" id="AM778917">
    <property type="protein sequence ID" value="CAO89294.1"/>
    <property type="molecule type" value="Genomic_DNA"/>
</dbReference>